<sequence>MATAAHIPDHRRPIERLPPELLEKVLFEVAATTPPLARAYRDDHVEVYSGNHAKVLAEHLAFRMTCMTFRALSWRALAKVLDDTIFDLASRQSIRYLDDISRKDELALWLSRLNITCRAVWPCYPTTTTKAFQQE</sequence>
<organism evidence="1 2">
    <name type="scientific">Setomelanomma holmii</name>
    <dbReference type="NCBI Taxonomy" id="210430"/>
    <lineage>
        <taxon>Eukaryota</taxon>
        <taxon>Fungi</taxon>
        <taxon>Dikarya</taxon>
        <taxon>Ascomycota</taxon>
        <taxon>Pezizomycotina</taxon>
        <taxon>Dothideomycetes</taxon>
        <taxon>Pleosporomycetidae</taxon>
        <taxon>Pleosporales</taxon>
        <taxon>Pleosporineae</taxon>
        <taxon>Phaeosphaeriaceae</taxon>
        <taxon>Setomelanomma</taxon>
    </lineage>
</organism>
<dbReference type="AlphaFoldDB" id="A0A9P4H7I9"/>
<dbReference type="OrthoDB" id="3799413at2759"/>
<dbReference type="Proteomes" id="UP000799777">
    <property type="component" value="Unassembled WGS sequence"/>
</dbReference>
<name>A0A9P4H7I9_9PLEO</name>
<protein>
    <submittedName>
        <fullName evidence="1">Uncharacterized protein</fullName>
    </submittedName>
</protein>
<keyword evidence="2" id="KW-1185">Reference proteome</keyword>
<comment type="caution">
    <text evidence="1">The sequence shown here is derived from an EMBL/GenBank/DDBJ whole genome shotgun (WGS) entry which is preliminary data.</text>
</comment>
<dbReference type="EMBL" id="ML978217">
    <property type="protein sequence ID" value="KAF2028086.1"/>
    <property type="molecule type" value="Genomic_DNA"/>
</dbReference>
<gene>
    <name evidence="1" type="ORF">EK21DRAFT_90911</name>
</gene>
<reference evidence="1" key="1">
    <citation type="journal article" date="2020" name="Stud. Mycol.">
        <title>101 Dothideomycetes genomes: a test case for predicting lifestyles and emergence of pathogens.</title>
        <authorList>
            <person name="Haridas S."/>
            <person name="Albert R."/>
            <person name="Binder M."/>
            <person name="Bloem J."/>
            <person name="Labutti K."/>
            <person name="Salamov A."/>
            <person name="Andreopoulos B."/>
            <person name="Baker S."/>
            <person name="Barry K."/>
            <person name="Bills G."/>
            <person name="Bluhm B."/>
            <person name="Cannon C."/>
            <person name="Castanera R."/>
            <person name="Culley D."/>
            <person name="Daum C."/>
            <person name="Ezra D."/>
            <person name="Gonzalez J."/>
            <person name="Henrissat B."/>
            <person name="Kuo A."/>
            <person name="Liang C."/>
            <person name="Lipzen A."/>
            <person name="Lutzoni F."/>
            <person name="Magnuson J."/>
            <person name="Mondo S."/>
            <person name="Nolan M."/>
            <person name="Ohm R."/>
            <person name="Pangilinan J."/>
            <person name="Park H.-J."/>
            <person name="Ramirez L."/>
            <person name="Alfaro M."/>
            <person name="Sun H."/>
            <person name="Tritt A."/>
            <person name="Yoshinaga Y."/>
            <person name="Zwiers L.-H."/>
            <person name="Turgeon B."/>
            <person name="Goodwin S."/>
            <person name="Spatafora J."/>
            <person name="Crous P."/>
            <person name="Grigoriev I."/>
        </authorList>
    </citation>
    <scope>NUCLEOTIDE SEQUENCE</scope>
    <source>
        <strain evidence="1">CBS 110217</strain>
    </source>
</reference>
<evidence type="ECO:0000313" key="1">
    <source>
        <dbReference type="EMBL" id="KAF2028086.1"/>
    </source>
</evidence>
<proteinExistence type="predicted"/>
<accession>A0A9P4H7I9</accession>
<evidence type="ECO:0000313" key="2">
    <source>
        <dbReference type="Proteomes" id="UP000799777"/>
    </source>
</evidence>